<evidence type="ECO:0000256" key="3">
    <source>
        <dbReference type="ARBA" id="ARBA00023163"/>
    </source>
</evidence>
<dbReference type="SMART" id="SM00895">
    <property type="entry name" value="FCD"/>
    <property type="match status" value="1"/>
</dbReference>
<evidence type="ECO:0000256" key="1">
    <source>
        <dbReference type="ARBA" id="ARBA00023015"/>
    </source>
</evidence>
<dbReference type="Proteomes" id="UP001220395">
    <property type="component" value="Chromosome"/>
</dbReference>
<accession>A0ABY7TJJ3</accession>
<reference evidence="5 6" key="1">
    <citation type="submission" date="2023-02" db="EMBL/GenBank/DDBJ databases">
        <title>Genome sequence of Sphingomonas naphthae.</title>
        <authorList>
            <person name="Kim S."/>
            <person name="Heo J."/>
            <person name="Kwon S.-W."/>
        </authorList>
    </citation>
    <scope>NUCLEOTIDE SEQUENCE [LARGE SCALE GENOMIC DNA]</scope>
    <source>
        <strain evidence="5 6">KACC 18716</strain>
    </source>
</reference>
<dbReference type="SMART" id="SM00345">
    <property type="entry name" value="HTH_GNTR"/>
    <property type="match status" value="1"/>
</dbReference>
<dbReference type="RefSeq" id="WP_273687062.1">
    <property type="nucleotide sequence ID" value="NZ_CP117411.1"/>
</dbReference>
<dbReference type="InterPro" id="IPR000524">
    <property type="entry name" value="Tscrpt_reg_HTH_GntR"/>
</dbReference>
<dbReference type="InterPro" id="IPR036390">
    <property type="entry name" value="WH_DNA-bd_sf"/>
</dbReference>
<name>A0ABY7TJJ3_9SPHN</name>
<dbReference type="Pfam" id="PF00392">
    <property type="entry name" value="GntR"/>
    <property type="match status" value="1"/>
</dbReference>
<dbReference type="InterPro" id="IPR011711">
    <property type="entry name" value="GntR_C"/>
</dbReference>
<keyword evidence="6" id="KW-1185">Reference proteome</keyword>
<dbReference type="Pfam" id="PF07729">
    <property type="entry name" value="FCD"/>
    <property type="match status" value="1"/>
</dbReference>
<dbReference type="PRINTS" id="PR00035">
    <property type="entry name" value="HTHGNTR"/>
</dbReference>
<gene>
    <name evidence="5" type="ORF">PQ455_15855</name>
</gene>
<keyword evidence="1" id="KW-0805">Transcription regulation</keyword>
<dbReference type="Gene3D" id="1.20.120.530">
    <property type="entry name" value="GntR ligand-binding domain-like"/>
    <property type="match status" value="1"/>
</dbReference>
<dbReference type="Gene3D" id="1.10.10.10">
    <property type="entry name" value="Winged helix-like DNA-binding domain superfamily/Winged helix DNA-binding domain"/>
    <property type="match status" value="1"/>
</dbReference>
<dbReference type="PROSITE" id="PS50949">
    <property type="entry name" value="HTH_GNTR"/>
    <property type="match status" value="1"/>
</dbReference>
<dbReference type="InterPro" id="IPR008920">
    <property type="entry name" value="TF_FadR/GntR_C"/>
</dbReference>
<evidence type="ECO:0000313" key="6">
    <source>
        <dbReference type="Proteomes" id="UP001220395"/>
    </source>
</evidence>
<dbReference type="InterPro" id="IPR036388">
    <property type="entry name" value="WH-like_DNA-bd_sf"/>
</dbReference>
<protein>
    <submittedName>
        <fullName evidence="5">GntR family transcriptional regulator</fullName>
    </submittedName>
</protein>
<dbReference type="PANTHER" id="PTHR43537">
    <property type="entry name" value="TRANSCRIPTIONAL REGULATOR, GNTR FAMILY"/>
    <property type="match status" value="1"/>
</dbReference>
<keyword evidence="3" id="KW-0804">Transcription</keyword>
<proteinExistence type="predicted"/>
<evidence type="ECO:0000259" key="4">
    <source>
        <dbReference type="PROSITE" id="PS50949"/>
    </source>
</evidence>
<dbReference type="SUPFAM" id="SSF48008">
    <property type="entry name" value="GntR ligand-binding domain-like"/>
    <property type="match status" value="1"/>
</dbReference>
<evidence type="ECO:0000256" key="2">
    <source>
        <dbReference type="ARBA" id="ARBA00023125"/>
    </source>
</evidence>
<evidence type="ECO:0000313" key="5">
    <source>
        <dbReference type="EMBL" id="WCT73088.1"/>
    </source>
</evidence>
<sequence length="254" mass="28466">MKRVETSETGAILPITPAVEADGQRSSLAQGTYEKLRQSIFDFTLPPGQRYAEQELADMFGVSRTPLRLALHVLAHDGLLEHVGGHSGWQIRPLDGDYYEELYDFRIDLEALAVRRICASGEKPDLSDLLAFWTAPKGQRQVEGPAVAEADEHFHRSLIRLAQSPEMLRTYDRLTDRIRVIRRLDFVRSDRIAATYAEHSAILRAIEAGQAARAERLIRGHIGQSRIEIRKITLHQISRARAAGQTLPTIGAKA</sequence>
<feature type="domain" description="HTH gntR-type" evidence="4">
    <location>
        <begin position="26"/>
        <end position="94"/>
    </location>
</feature>
<dbReference type="SUPFAM" id="SSF46785">
    <property type="entry name" value="Winged helix' DNA-binding domain"/>
    <property type="match status" value="1"/>
</dbReference>
<dbReference type="EMBL" id="CP117411">
    <property type="protein sequence ID" value="WCT73088.1"/>
    <property type="molecule type" value="Genomic_DNA"/>
</dbReference>
<dbReference type="PANTHER" id="PTHR43537:SF45">
    <property type="entry name" value="GNTR FAMILY REGULATORY PROTEIN"/>
    <property type="match status" value="1"/>
</dbReference>
<keyword evidence="2" id="KW-0238">DNA-binding</keyword>
<organism evidence="5 6">
    <name type="scientific">Sphingomonas naphthae</name>
    <dbReference type="NCBI Taxonomy" id="1813468"/>
    <lineage>
        <taxon>Bacteria</taxon>
        <taxon>Pseudomonadati</taxon>
        <taxon>Pseudomonadota</taxon>
        <taxon>Alphaproteobacteria</taxon>
        <taxon>Sphingomonadales</taxon>
        <taxon>Sphingomonadaceae</taxon>
        <taxon>Sphingomonas</taxon>
    </lineage>
</organism>